<evidence type="ECO:0000313" key="2">
    <source>
        <dbReference type="Proteomes" id="UP000824209"/>
    </source>
</evidence>
<proteinExistence type="predicted"/>
<dbReference type="Proteomes" id="UP000824209">
    <property type="component" value="Unassembled WGS sequence"/>
</dbReference>
<dbReference type="EMBL" id="DWYA01000030">
    <property type="protein sequence ID" value="HJB39359.1"/>
    <property type="molecule type" value="Genomic_DNA"/>
</dbReference>
<sequence length="114" mass="13426">MFDLIDKLNHIQYEELDIDEILDQRESHPFDTEWMRVYNDIKELKRGKKFDDTTDIEKKAYTTVYKKSDNDELAGYICDDFGLIADSKVLNYSDEWLDKLAACYEKGIIPCGEL</sequence>
<evidence type="ECO:0000313" key="1">
    <source>
        <dbReference type="EMBL" id="HJB39359.1"/>
    </source>
</evidence>
<organism evidence="1 2">
    <name type="scientific">Candidatus Ruthenibacterium avium</name>
    <dbReference type="NCBI Taxonomy" id="2838751"/>
    <lineage>
        <taxon>Bacteria</taxon>
        <taxon>Bacillati</taxon>
        <taxon>Bacillota</taxon>
        <taxon>Clostridia</taxon>
        <taxon>Eubacteriales</taxon>
        <taxon>Oscillospiraceae</taxon>
        <taxon>Ruthenibacterium</taxon>
    </lineage>
</organism>
<dbReference type="AlphaFoldDB" id="A0A9D2M2C5"/>
<accession>A0A9D2M2C5</accession>
<comment type="caution">
    <text evidence="1">The sequence shown here is derived from an EMBL/GenBank/DDBJ whole genome shotgun (WGS) entry which is preliminary data.</text>
</comment>
<name>A0A9D2M2C5_9FIRM</name>
<protein>
    <submittedName>
        <fullName evidence="1">Uncharacterized protein</fullName>
    </submittedName>
</protein>
<gene>
    <name evidence="1" type="ORF">H9943_03065</name>
</gene>
<reference evidence="1" key="2">
    <citation type="submission" date="2021-04" db="EMBL/GenBank/DDBJ databases">
        <authorList>
            <person name="Gilroy R."/>
        </authorList>
    </citation>
    <scope>NUCLEOTIDE SEQUENCE</scope>
    <source>
        <strain evidence="1">ChiBcec8-14828</strain>
    </source>
</reference>
<reference evidence="1" key="1">
    <citation type="journal article" date="2021" name="PeerJ">
        <title>Extensive microbial diversity within the chicken gut microbiome revealed by metagenomics and culture.</title>
        <authorList>
            <person name="Gilroy R."/>
            <person name="Ravi A."/>
            <person name="Getino M."/>
            <person name="Pursley I."/>
            <person name="Horton D.L."/>
            <person name="Alikhan N.F."/>
            <person name="Baker D."/>
            <person name="Gharbi K."/>
            <person name="Hall N."/>
            <person name="Watson M."/>
            <person name="Adriaenssens E.M."/>
            <person name="Foster-Nyarko E."/>
            <person name="Jarju S."/>
            <person name="Secka A."/>
            <person name="Antonio M."/>
            <person name="Oren A."/>
            <person name="Chaudhuri R.R."/>
            <person name="La Ragione R."/>
            <person name="Hildebrand F."/>
            <person name="Pallen M.J."/>
        </authorList>
    </citation>
    <scope>NUCLEOTIDE SEQUENCE</scope>
    <source>
        <strain evidence="1">ChiBcec8-14828</strain>
    </source>
</reference>